<dbReference type="PANTHER" id="PTHR43033">
    <property type="entry name" value="TRNA(ILE)-LYSIDINE SYNTHASE-RELATED"/>
    <property type="match status" value="1"/>
</dbReference>
<dbReference type="PANTHER" id="PTHR43033:SF1">
    <property type="entry name" value="TRNA(ILE)-LYSIDINE SYNTHASE-RELATED"/>
    <property type="match status" value="1"/>
</dbReference>
<comment type="function">
    <text evidence="6">Ligates lysine onto the cytidine present at position 34 of the AUA codon-specific tRNA(Ile) that contains the anticodon CAU, in an ATP-dependent manner. Cytidine is converted to lysidine, thus changing the amino acid specificity of the tRNA from methionine to isoleucine.</text>
</comment>
<keyword evidence="4" id="KW-0067">ATP-binding</keyword>
<evidence type="ECO:0000256" key="6">
    <source>
        <dbReference type="HAMAP-Rule" id="MF_01161"/>
    </source>
</evidence>
<dbReference type="EMBL" id="LT622862">
    <property type="protein sequence ID" value="SCW21087.1"/>
    <property type="molecule type" value="Genomic_DNA"/>
</dbReference>
<dbReference type="SUPFAM" id="SSF52402">
    <property type="entry name" value="Adenine nucleotide alpha hydrolases-like"/>
    <property type="match status" value="1"/>
</dbReference>
<dbReference type="InterPro" id="IPR011063">
    <property type="entry name" value="TilS/TtcA_N"/>
</dbReference>
<dbReference type="EMBL" id="LT622876">
    <property type="protein sequence ID" value="SCW23947.1"/>
    <property type="molecule type" value="Genomic_DNA"/>
</dbReference>
<dbReference type="AlphaFoldDB" id="A0A1G4NQZ0"/>
<dbReference type="GO" id="GO:0006400">
    <property type="term" value="P:tRNA modification"/>
    <property type="evidence" value="ECO:0007669"/>
    <property type="project" value="UniProtKB-UniRule"/>
</dbReference>
<dbReference type="InterPro" id="IPR012094">
    <property type="entry name" value="tRNA_Ile_lys_synt"/>
</dbReference>
<evidence type="ECO:0000313" key="9">
    <source>
        <dbReference type="EMBL" id="SCW23947.1"/>
    </source>
</evidence>
<organism evidence="8">
    <name type="scientific">Helminthora furcellata</name>
    <dbReference type="NCBI Taxonomy" id="1884666"/>
    <lineage>
        <taxon>Eukaryota</taxon>
        <taxon>Rhodophyta</taxon>
        <taxon>Florideophyceae</taxon>
        <taxon>Nemaliophycidae</taxon>
        <taxon>Nemaliales</taxon>
        <taxon>Liagoraceae</taxon>
        <taxon>Helminthora</taxon>
    </lineage>
</organism>
<evidence type="ECO:0000256" key="4">
    <source>
        <dbReference type="ARBA" id="ARBA00022840"/>
    </source>
</evidence>
<dbReference type="NCBIfam" id="TIGR02432">
    <property type="entry name" value="lysidine_TilS_N"/>
    <property type="match status" value="1"/>
</dbReference>
<geneLocation type="chloroplast" evidence="8"/>
<evidence type="ECO:0000313" key="8">
    <source>
        <dbReference type="EMBL" id="SCW21087.1"/>
    </source>
</evidence>
<keyword evidence="8" id="KW-0150">Chloroplast</keyword>
<accession>A0A1G4NQZ0</accession>
<dbReference type="GO" id="GO:0005524">
    <property type="term" value="F:ATP binding"/>
    <property type="evidence" value="ECO:0007669"/>
    <property type="project" value="UniProtKB-KW"/>
</dbReference>
<reference evidence="8" key="2">
    <citation type="submission" date="2016-10" db="EMBL/GenBank/DDBJ databases">
        <title>Chloroplast genomes as a tool to resolve red algal phylogenies: a case study in the Nemaliales.</title>
        <authorList>
            <person name="Costa J.F."/>
            <person name="Lin S.M."/>
            <person name="Macaya E.C."/>
            <person name="Fernandez-Garcia C."/>
            <person name="Verbruggen H."/>
        </authorList>
    </citation>
    <scope>NUCLEOTIDE SEQUENCE</scope>
    <source>
        <strain evidence="8">J.0165</strain>
    </source>
</reference>
<dbReference type="CDD" id="cd01992">
    <property type="entry name" value="TilS_N"/>
    <property type="match status" value="1"/>
</dbReference>
<keyword evidence="2 6" id="KW-0819">tRNA processing</keyword>
<evidence type="ECO:0000256" key="5">
    <source>
        <dbReference type="ARBA" id="ARBA00048539"/>
    </source>
</evidence>
<proteinExistence type="inferred from homology"/>
<evidence type="ECO:0000256" key="3">
    <source>
        <dbReference type="ARBA" id="ARBA00022741"/>
    </source>
</evidence>
<protein>
    <recommendedName>
        <fullName evidence="6">tRNA(Ile)-lysidine synthase, chloroplastic</fullName>
        <ecNumber evidence="6">6.3.4.19</ecNumber>
    </recommendedName>
    <alternativeName>
        <fullName evidence="6">tRNA(Ile)-2-lysyl-cytidine synthase</fullName>
    </alternativeName>
    <alternativeName>
        <fullName evidence="6">tRNA(Ile)-lysidine synthetase</fullName>
    </alternativeName>
</protein>
<evidence type="ECO:0000259" key="7">
    <source>
        <dbReference type="Pfam" id="PF01171"/>
    </source>
</evidence>
<gene>
    <name evidence="6 8" type="primary">tilS</name>
    <name evidence="8" type="ORF">BQ776_55</name>
    <name evidence="9" type="ORF">J0165_55</name>
</gene>
<evidence type="ECO:0000256" key="2">
    <source>
        <dbReference type="ARBA" id="ARBA00022694"/>
    </source>
</evidence>
<dbReference type="Pfam" id="PF01171">
    <property type="entry name" value="ATP_bind_3"/>
    <property type="match status" value="1"/>
</dbReference>
<dbReference type="GeneID" id="30001627"/>
<keyword evidence="1 6" id="KW-0436">Ligase</keyword>
<dbReference type="GO" id="GO:0009507">
    <property type="term" value="C:chloroplast"/>
    <property type="evidence" value="ECO:0007669"/>
    <property type="project" value="UniProtKB-SubCell"/>
</dbReference>
<dbReference type="InterPro" id="IPR014729">
    <property type="entry name" value="Rossmann-like_a/b/a_fold"/>
</dbReference>
<keyword evidence="8" id="KW-0934">Plastid</keyword>
<dbReference type="Gene3D" id="3.40.50.620">
    <property type="entry name" value="HUPs"/>
    <property type="match status" value="1"/>
</dbReference>
<dbReference type="Gene3D" id="1.20.59.20">
    <property type="match status" value="1"/>
</dbReference>
<evidence type="ECO:0000256" key="1">
    <source>
        <dbReference type="ARBA" id="ARBA00022598"/>
    </source>
</evidence>
<reference evidence="8" key="1">
    <citation type="submission" date="2016-08" db="EMBL/GenBank/DDBJ databases">
        <authorList>
            <person name="Seilhamer J.J."/>
        </authorList>
    </citation>
    <scope>NUCLEOTIDE SEQUENCE</scope>
    <source>
        <strain evidence="8">J.0165</strain>
    </source>
</reference>
<comment type="subcellular location">
    <subcellularLocation>
        <location evidence="6">Plastid</location>
        <location evidence="6">Chloroplast</location>
    </subcellularLocation>
</comment>
<dbReference type="PROSITE" id="PS51257">
    <property type="entry name" value="PROKAR_LIPOPROTEIN"/>
    <property type="match status" value="1"/>
</dbReference>
<comment type="catalytic activity">
    <reaction evidence="5 6">
        <text>cytidine(34) in tRNA(Ile2) + L-lysine + ATP = lysidine(34) in tRNA(Ile2) + AMP + diphosphate + H(+)</text>
        <dbReference type="Rhea" id="RHEA:43744"/>
        <dbReference type="Rhea" id="RHEA-COMP:10625"/>
        <dbReference type="Rhea" id="RHEA-COMP:10670"/>
        <dbReference type="ChEBI" id="CHEBI:15378"/>
        <dbReference type="ChEBI" id="CHEBI:30616"/>
        <dbReference type="ChEBI" id="CHEBI:32551"/>
        <dbReference type="ChEBI" id="CHEBI:33019"/>
        <dbReference type="ChEBI" id="CHEBI:82748"/>
        <dbReference type="ChEBI" id="CHEBI:83665"/>
        <dbReference type="ChEBI" id="CHEBI:456215"/>
        <dbReference type="EC" id="6.3.4.19"/>
    </reaction>
</comment>
<dbReference type="SUPFAM" id="SSF82829">
    <property type="entry name" value="MesJ substrate recognition domain-like"/>
    <property type="match status" value="1"/>
</dbReference>
<dbReference type="GO" id="GO:0032267">
    <property type="term" value="F:tRNA(Ile)-lysidine synthase activity"/>
    <property type="evidence" value="ECO:0007669"/>
    <property type="project" value="UniProtKB-EC"/>
</dbReference>
<reference evidence="9" key="3">
    <citation type="submission" date="2016-10" db="EMBL/GenBank/DDBJ databases">
        <authorList>
            <person name="de Groot N.N."/>
        </authorList>
    </citation>
    <scope>NUCLEOTIDE SEQUENCE</scope>
    <source>
        <strain evidence="9">J.0165</strain>
    </source>
</reference>
<keyword evidence="3" id="KW-0547">Nucleotide-binding</keyword>
<dbReference type="RefSeq" id="YP_009312833.1">
    <property type="nucleotide sequence ID" value="NC_031654.1"/>
</dbReference>
<comment type="similarity">
    <text evidence="6">Belongs to the tRNA(Ile)-lysidine synthase family.</text>
</comment>
<name>A0A1G4NQZ0_9FLOR</name>
<comment type="caution">
    <text evidence="6">Lacks conserved residue(s) required for the propagation of feature annotation.</text>
</comment>
<dbReference type="HAMAP" id="MF_01161">
    <property type="entry name" value="tRNA_Ile_lys_synt"/>
    <property type="match status" value="1"/>
</dbReference>
<dbReference type="EC" id="6.3.4.19" evidence="6"/>
<dbReference type="InterPro" id="IPR012795">
    <property type="entry name" value="tRNA_Ile_lys_synt_N"/>
</dbReference>
<sequence length="318" mass="38262">MTSFLHKKLIHNLYQRLKIRNNCSILLAISCGQDSLCLLKLFIDLAKTNNLHLAIVHIDHQWRQDTTINTQHMVNLIKNINLPSYLYQLHPRTYSEAEFRTMRYQIYLKTAQKYSFDIIATAHTSSDKTETCLMNMIQGGNIDTLNSLRWDRNIHKNINLIRPLLNFNRAEINWFCKYYALPIWFDYTNIYYQCKRNRIRHELIPYLKQYYQTDIEKQIELFLEKTSSDTDYLRQTTIKIYQSIKHPIYIAFNYKLLLQQHKSMQLRVLQLFFTHNTKIKYSYRILDTLLEKLREMQGTQDIKNGLIIQTSKNWAYLI</sequence>
<feature type="domain" description="tRNA(Ile)-lysidine/2-thiocytidine synthase N-terminal" evidence="7">
    <location>
        <begin position="25"/>
        <end position="202"/>
    </location>
</feature>